<organism evidence="1">
    <name type="scientific">Anopheles marajoara</name>
    <dbReference type="NCBI Taxonomy" id="58244"/>
    <lineage>
        <taxon>Eukaryota</taxon>
        <taxon>Metazoa</taxon>
        <taxon>Ecdysozoa</taxon>
        <taxon>Arthropoda</taxon>
        <taxon>Hexapoda</taxon>
        <taxon>Insecta</taxon>
        <taxon>Pterygota</taxon>
        <taxon>Neoptera</taxon>
        <taxon>Endopterygota</taxon>
        <taxon>Diptera</taxon>
        <taxon>Nematocera</taxon>
        <taxon>Culicoidea</taxon>
        <taxon>Culicidae</taxon>
        <taxon>Anophelinae</taxon>
        <taxon>Anopheles</taxon>
    </lineage>
</organism>
<protein>
    <submittedName>
        <fullName evidence="1">Putative secreted protein</fullName>
    </submittedName>
</protein>
<dbReference type="EMBL" id="GGFJ01014971">
    <property type="protein sequence ID" value="MBW64112.1"/>
    <property type="molecule type" value="Transcribed_RNA"/>
</dbReference>
<name>A0A2M4CFK1_9DIPT</name>
<evidence type="ECO:0000313" key="1">
    <source>
        <dbReference type="EMBL" id="MBW64112.1"/>
    </source>
</evidence>
<dbReference type="AlphaFoldDB" id="A0A2M4CFK1"/>
<reference evidence="1" key="1">
    <citation type="submission" date="2018-01" db="EMBL/GenBank/DDBJ databases">
        <title>An insight into the sialome of Amazonian anophelines.</title>
        <authorList>
            <person name="Ribeiro J.M."/>
            <person name="Scarpassa V."/>
            <person name="Calvo E."/>
        </authorList>
    </citation>
    <scope>NUCLEOTIDE SEQUENCE</scope>
    <source>
        <tissue evidence="1">Salivary glands</tissue>
    </source>
</reference>
<proteinExistence type="predicted"/>
<sequence>MVRERACNRVTVAAVLICPCRATIRTSAPVRLHCHRSIGRRSVRCSWMCQSRTVTWSWWRSPMHAA</sequence>
<accession>A0A2M4CFK1</accession>